<feature type="compositionally biased region" description="Polar residues" evidence="1">
    <location>
        <begin position="45"/>
        <end position="63"/>
    </location>
</feature>
<feature type="compositionally biased region" description="Low complexity" evidence="1">
    <location>
        <begin position="114"/>
        <end position="126"/>
    </location>
</feature>
<dbReference type="InterPro" id="IPR009784">
    <property type="entry name" value="DUF1349"/>
</dbReference>
<dbReference type="PANTHER" id="PTHR35332">
    <property type="entry name" value="REGULATION OF ENOLASE PROTEIN 1"/>
    <property type="match status" value="1"/>
</dbReference>
<accession>A0A507B144</accession>
<dbReference type="OrthoDB" id="42525at2759"/>
<dbReference type="Proteomes" id="UP000319257">
    <property type="component" value="Unassembled WGS sequence"/>
</dbReference>
<evidence type="ECO:0000313" key="2">
    <source>
        <dbReference type="EMBL" id="TPX10270.1"/>
    </source>
</evidence>
<dbReference type="Gene3D" id="2.60.120.200">
    <property type="match status" value="1"/>
</dbReference>
<name>A0A507B144_9PEZI</name>
<sequence length="266" mass="28845">MLPSLLTTLFTITAQPGTDIWRKPPSTDVFNGKSKRKTTQIMNIHTNNPKPLLSSQANTNTQPSLPPAPTSHAQTNPLSAFRSARVSFTGTWTHRYDQAGMALSLHRSTGTNCSSSSSSASSSASAGPSTPPKWVKTGIEYYQDQPRLSTVTCDAWADWSVALPAAGTAGPGQADRPVVTLLARREADELGTSLWVYQVVPAAAGNQGEEEVLLLPMRECAWAFAYEDDEDWMLTVAAYAARPDKNTTETLEVAFQELNVEWAVTK</sequence>
<organism evidence="2 3">
    <name type="scientific">Thyridium curvatum</name>
    <dbReference type="NCBI Taxonomy" id="1093900"/>
    <lineage>
        <taxon>Eukaryota</taxon>
        <taxon>Fungi</taxon>
        <taxon>Dikarya</taxon>
        <taxon>Ascomycota</taxon>
        <taxon>Pezizomycotina</taxon>
        <taxon>Sordariomycetes</taxon>
        <taxon>Sordariomycetidae</taxon>
        <taxon>Thyridiales</taxon>
        <taxon>Thyridiaceae</taxon>
        <taxon>Thyridium</taxon>
    </lineage>
</organism>
<protein>
    <submittedName>
        <fullName evidence="2">Uncharacterized protein</fullName>
    </submittedName>
</protein>
<evidence type="ECO:0000256" key="1">
    <source>
        <dbReference type="SAM" id="MobiDB-lite"/>
    </source>
</evidence>
<proteinExistence type="predicted"/>
<feature type="region of interest" description="Disordered" evidence="1">
    <location>
        <begin position="45"/>
        <end position="76"/>
    </location>
</feature>
<dbReference type="PANTHER" id="PTHR35332:SF2">
    <property type="entry name" value="REGULATION OF ENOLASE PROTEIN 1"/>
    <property type="match status" value="1"/>
</dbReference>
<dbReference type="RefSeq" id="XP_030991981.1">
    <property type="nucleotide sequence ID" value="XM_031135549.1"/>
</dbReference>
<keyword evidence="3" id="KW-1185">Reference proteome</keyword>
<dbReference type="AlphaFoldDB" id="A0A507B144"/>
<dbReference type="Pfam" id="PF07081">
    <property type="entry name" value="DUF1349"/>
    <property type="match status" value="1"/>
</dbReference>
<gene>
    <name evidence="2" type="ORF">E0L32_001467</name>
</gene>
<feature type="region of interest" description="Disordered" evidence="1">
    <location>
        <begin position="107"/>
        <end position="131"/>
    </location>
</feature>
<dbReference type="InParanoid" id="A0A507B144"/>
<comment type="caution">
    <text evidence="2">The sequence shown here is derived from an EMBL/GenBank/DDBJ whole genome shotgun (WGS) entry which is preliminary data.</text>
</comment>
<dbReference type="STRING" id="1093900.A0A507B144"/>
<reference evidence="2 3" key="1">
    <citation type="submission" date="2019-06" db="EMBL/GenBank/DDBJ databases">
        <title>Draft genome sequence of the filamentous fungus Phialemoniopsis curvata isolated from diesel fuel.</title>
        <authorList>
            <person name="Varaljay V.A."/>
            <person name="Lyon W.J."/>
            <person name="Crouch A.L."/>
            <person name="Drake C.E."/>
            <person name="Hollomon J.M."/>
            <person name="Nadeau L.J."/>
            <person name="Nunn H.S."/>
            <person name="Stevenson B.S."/>
            <person name="Bojanowski C.L."/>
            <person name="Crookes-Goodson W.J."/>
        </authorList>
    </citation>
    <scope>NUCLEOTIDE SEQUENCE [LARGE SCALE GENOMIC DNA]</scope>
    <source>
        <strain evidence="2 3">D216</strain>
    </source>
</reference>
<evidence type="ECO:0000313" key="3">
    <source>
        <dbReference type="Proteomes" id="UP000319257"/>
    </source>
</evidence>
<dbReference type="GeneID" id="41968914"/>
<dbReference type="EMBL" id="SKBQ01000005">
    <property type="protein sequence ID" value="TPX10270.1"/>
    <property type="molecule type" value="Genomic_DNA"/>
</dbReference>